<keyword evidence="3" id="KW-1185">Reference proteome</keyword>
<accession>A0ABN3ZIN6</accession>
<protein>
    <recommendedName>
        <fullName evidence="4">DUF2188 domain-containing protein</fullName>
    </recommendedName>
</protein>
<name>A0ABN3ZIN6_BACA1</name>
<evidence type="ECO:0000313" key="2">
    <source>
        <dbReference type="EMBL" id="ADP35099.1"/>
    </source>
</evidence>
<evidence type="ECO:0000313" key="3">
    <source>
        <dbReference type="Proteomes" id="UP000006867"/>
    </source>
</evidence>
<reference evidence="2 3" key="1">
    <citation type="journal article" date="2011" name="Front. Microbiol.">
        <title>Genomic signatures of strain selection and enhancement in Bacillus atrophaeus var. globigii, a historical biowarfare simulant.</title>
        <authorList>
            <person name="Gibbons H.S."/>
            <person name="Broomall S.M."/>
            <person name="McNew L.A."/>
            <person name="Daligault H."/>
            <person name="Chapman C."/>
            <person name="Bruce D."/>
            <person name="Karavis M."/>
            <person name="Krepps M."/>
            <person name="McGregor P.A."/>
            <person name="Hong C."/>
            <person name="Park K.H."/>
            <person name="Akmal A."/>
            <person name="Feldman A."/>
            <person name="Lin J.S."/>
            <person name="Chang W.E."/>
            <person name="Higgs B.W."/>
            <person name="Demirev P."/>
            <person name="Lindquist J."/>
            <person name="Liem A."/>
            <person name="Fochler E."/>
            <person name="Read T.D."/>
            <person name="Tapia R."/>
            <person name="Johnson S."/>
            <person name="Bishop-Lilly K.A."/>
            <person name="Detter C."/>
            <person name="Han C."/>
            <person name="Sozhamannan S."/>
            <person name="Rosenzweig C.N."/>
            <person name="Skowronski E.W."/>
        </authorList>
    </citation>
    <scope>NUCLEOTIDE SEQUENCE [LARGE SCALE GENOMIC DNA]</scope>
    <source>
        <strain evidence="2 3">1942</strain>
    </source>
</reference>
<dbReference type="InterPro" id="IPR018691">
    <property type="entry name" value="DUF2188"/>
</dbReference>
<dbReference type="Pfam" id="PF09954">
    <property type="entry name" value="DUF2188"/>
    <property type="match status" value="1"/>
</dbReference>
<dbReference type="RefSeq" id="WP_004430433.1">
    <property type="nucleotide sequence ID" value="NC_014639.1"/>
</dbReference>
<proteinExistence type="predicted"/>
<dbReference type="Proteomes" id="UP000006867">
    <property type="component" value="Chromosome"/>
</dbReference>
<evidence type="ECO:0008006" key="4">
    <source>
        <dbReference type="Google" id="ProtNLM"/>
    </source>
</evidence>
<gene>
    <name evidence="2" type="ordered locus">BATR1942_20920</name>
</gene>
<evidence type="ECO:0000256" key="1">
    <source>
        <dbReference type="SAM" id="MobiDB-lite"/>
    </source>
</evidence>
<feature type="region of interest" description="Disordered" evidence="1">
    <location>
        <begin position="66"/>
        <end position="86"/>
    </location>
</feature>
<dbReference type="EMBL" id="CP002207">
    <property type="protein sequence ID" value="ADP35099.1"/>
    <property type="molecule type" value="Genomic_DNA"/>
</dbReference>
<sequence length="150" mass="17047">MPWSMKDYPNSFKNLDKPVKKKAIEIANAMINEGYEEGRAIPIATSQAKEWAQHASKDEIDDFVKHDNVTKRDRDSDSGARPELMDKAEHVIKHKDGWAVKTEDAKRVTEVKDTKQEAISRAKEIAENKGTEVIVHKADGSVQKKMEMEK</sequence>
<organism evidence="2 3">
    <name type="scientific">Bacillus atrophaeus (strain 1942)</name>
    <dbReference type="NCBI Taxonomy" id="720555"/>
    <lineage>
        <taxon>Bacteria</taxon>
        <taxon>Bacillati</taxon>
        <taxon>Bacillota</taxon>
        <taxon>Bacilli</taxon>
        <taxon>Bacillales</taxon>
        <taxon>Bacillaceae</taxon>
        <taxon>Bacillus</taxon>
    </lineage>
</organism>